<proteinExistence type="predicted"/>
<dbReference type="InParanoid" id="A0A3M0CI08"/>
<evidence type="ECO:0000313" key="2">
    <source>
        <dbReference type="Proteomes" id="UP000271227"/>
    </source>
</evidence>
<comment type="caution">
    <text evidence="1">The sequence shown here is derived from an EMBL/GenBank/DDBJ whole genome shotgun (WGS) entry which is preliminary data.</text>
</comment>
<keyword evidence="2" id="KW-1185">Reference proteome</keyword>
<sequence>MSRTFAERYCPLDRDLPSLGALDAVTGWWRGLISRTPAPRKDDIDFKDLRGWHAKLTLAEVLPDCSDMIARIVGEDVAFLYRGQLKRGVRFGDMIDVSPDSQAEHIRKIVLGNTMALNRGLLLLSTGQTVKATAIDFPLAAAPGKPVHIITFYDFRMPGASRQVVLDTQ</sequence>
<dbReference type="Proteomes" id="UP000271227">
    <property type="component" value="Unassembled WGS sequence"/>
</dbReference>
<dbReference type="RefSeq" id="WP_121939864.1">
    <property type="nucleotide sequence ID" value="NZ_REFR01000014.1"/>
</dbReference>
<dbReference type="EMBL" id="REFR01000014">
    <property type="protein sequence ID" value="RMB02873.1"/>
    <property type="molecule type" value="Genomic_DNA"/>
</dbReference>
<name>A0A3M0CI08_9PROT</name>
<accession>A0A3M0CI08</accession>
<dbReference type="OrthoDB" id="8480467at2"/>
<dbReference type="AlphaFoldDB" id="A0A3M0CI08"/>
<reference evidence="1 2" key="1">
    <citation type="submission" date="2018-10" db="EMBL/GenBank/DDBJ databases">
        <title>Genomic Encyclopedia of Archaeal and Bacterial Type Strains, Phase II (KMG-II): from individual species to whole genera.</title>
        <authorList>
            <person name="Goeker M."/>
        </authorList>
    </citation>
    <scope>NUCLEOTIDE SEQUENCE [LARGE SCALE GENOMIC DNA]</scope>
    <source>
        <strain evidence="1 2">DSM 25217</strain>
    </source>
</reference>
<protein>
    <submittedName>
        <fullName evidence="1">Uncharacterized protein</fullName>
    </submittedName>
</protein>
<gene>
    <name evidence="1" type="ORF">BXY39_3225</name>
</gene>
<organism evidence="1 2">
    <name type="scientific">Eilatimonas milleporae</name>
    <dbReference type="NCBI Taxonomy" id="911205"/>
    <lineage>
        <taxon>Bacteria</taxon>
        <taxon>Pseudomonadati</taxon>
        <taxon>Pseudomonadota</taxon>
        <taxon>Alphaproteobacteria</taxon>
        <taxon>Kordiimonadales</taxon>
        <taxon>Kordiimonadaceae</taxon>
        <taxon>Eilatimonas</taxon>
    </lineage>
</organism>
<evidence type="ECO:0000313" key="1">
    <source>
        <dbReference type="EMBL" id="RMB02873.1"/>
    </source>
</evidence>